<accession>A0ABX1E9H3</accession>
<name>A0ABX1E9H3_9PROT</name>
<evidence type="ECO:0000259" key="4">
    <source>
        <dbReference type="PROSITE" id="PS01124"/>
    </source>
</evidence>
<evidence type="ECO:0000313" key="5">
    <source>
        <dbReference type="EMBL" id="NKC33874.1"/>
    </source>
</evidence>
<keyword evidence="1" id="KW-0805">Transcription regulation</keyword>
<dbReference type="Gene3D" id="1.10.10.60">
    <property type="entry name" value="Homeodomain-like"/>
    <property type="match status" value="1"/>
</dbReference>
<dbReference type="Pfam" id="PF12833">
    <property type="entry name" value="HTH_18"/>
    <property type="match status" value="1"/>
</dbReference>
<dbReference type="InterPro" id="IPR018060">
    <property type="entry name" value="HTH_AraC"/>
</dbReference>
<dbReference type="SMART" id="SM00342">
    <property type="entry name" value="HTH_ARAC"/>
    <property type="match status" value="1"/>
</dbReference>
<gene>
    <name evidence="5" type="ORF">HEQ75_23645</name>
</gene>
<reference evidence="5 6" key="1">
    <citation type="submission" date="2020-03" db="EMBL/GenBank/DDBJ databases">
        <title>Roseomonas selenitidurans sp. nov. isolated from urban soil.</title>
        <authorList>
            <person name="Liu H."/>
        </authorList>
    </citation>
    <scope>NUCLEOTIDE SEQUENCE [LARGE SCALE GENOMIC DNA]</scope>
    <source>
        <strain evidence="5 6">BU-1</strain>
    </source>
</reference>
<keyword evidence="6" id="KW-1185">Reference proteome</keyword>
<dbReference type="SUPFAM" id="SSF46689">
    <property type="entry name" value="Homeodomain-like"/>
    <property type="match status" value="1"/>
</dbReference>
<dbReference type="PANTHER" id="PTHR46796:SF6">
    <property type="entry name" value="ARAC SUBFAMILY"/>
    <property type="match status" value="1"/>
</dbReference>
<evidence type="ECO:0000256" key="1">
    <source>
        <dbReference type="ARBA" id="ARBA00023015"/>
    </source>
</evidence>
<evidence type="ECO:0000256" key="2">
    <source>
        <dbReference type="ARBA" id="ARBA00023125"/>
    </source>
</evidence>
<dbReference type="EMBL" id="JAAVNE010000057">
    <property type="protein sequence ID" value="NKC33874.1"/>
    <property type="molecule type" value="Genomic_DNA"/>
</dbReference>
<dbReference type="PANTHER" id="PTHR46796">
    <property type="entry name" value="HTH-TYPE TRANSCRIPTIONAL ACTIVATOR RHAS-RELATED"/>
    <property type="match status" value="1"/>
</dbReference>
<evidence type="ECO:0000256" key="3">
    <source>
        <dbReference type="ARBA" id="ARBA00023163"/>
    </source>
</evidence>
<dbReference type="InterPro" id="IPR050204">
    <property type="entry name" value="AraC_XylS_family_regulators"/>
</dbReference>
<dbReference type="PROSITE" id="PS01124">
    <property type="entry name" value="HTH_ARAC_FAMILY_2"/>
    <property type="match status" value="1"/>
</dbReference>
<dbReference type="InterPro" id="IPR009057">
    <property type="entry name" value="Homeodomain-like_sf"/>
</dbReference>
<dbReference type="RefSeq" id="WP_168034591.1">
    <property type="nucleotide sequence ID" value="NZ_JAAVNE010000057.1"/>
</dbReference>
<keyword evidence="2" id="KW-0238">DNA-binding</keyword>
<keyword evidence="3" id="KW-0804">Transcription</keyword>
<proteinExistence type="predicted"/>
<dbReference type="Proteomes" id="UP000787635">
    <property type="component" value="Unassembled WGS sequence"/>
</dbReference>
<sequence length="296" mass="32031">MKSQAPPTGVAAFDALRWVNPPPKAEGAVLASGARLVLIRPVSPLAKSWEAEFPPSADHLLVWRRGARAPADVRIADRHDPARPDVRRNGYITPAGARSRWIGRNMVPSLALHLHLPPAWLARLAVESGLAEDAARLAPRLGLPERHLAPLFDGLLDTWREEGDPPRSALDHWVLMLGCALLPQPRARPGATLDAAALRRVQEFLRTSLHRDVGLAEMAAIPDMPARAFVAAFRAATGEAPHAHLARLRRARAEALLATTPLPPADVALLAGFRSAAHLHRALRRHPRLIAGRGGA</sequence>
<organism evidence="5 6">
    <name type="scientific">Falsiroseomonas selenitidurans</name>
    <dbReference type="NCBI Taxonomy" id="2716335"/>
    <lineage>
        <taxon>Bacteria</taxon>
        <taxon>Pseudomonadati</taxon>
        <taxon>Pseudomonadota</taxon>
        <taxon>Alphaproteobacteria</taxon>
        <taxon>Acetobacterales</taxon>
        <taxon>Roseomonadaceae</taxon>
        <taxon>Falsiroseomonas</taxon>
    </lineage>
</organism>
<feature type="domain" description="HTH araC/xylS-type" evidence="4">
    <location>
        <begin position="199"/>
        <end position="286"/>
    </location>
</feature>
<protein>
    <submittedName>
        <fullName evidence="5">Helix-turn-helix domain-containing protein</fullName>
    </submittedName>
</protein>
<comment type="caution">
    <text evidence="5">The sequence shown here is derived from an EMBL/GenBank/DDBJ whole genome shotgun (WGS) entry which is preliminary data.</text>
</comment>
<evidence type="ECO:0000313" key="6">
    <source>
        <dbReference type="Proteomes" id="UP000787635"/>
    </source>
</evidence>